<dbReference type="AlphaFoldDB" id="A0A380S7D6"/>
<dbReference type="InterPro" id="IPR011528">
    <property type="entry name" value="NERD"/>
</dbReference>
<evidence type="ECO:0000256" key="1">
    <source>
        <dbReference type="SAM" id="Phobius"/>
    </source>
</evidence>
<name>A0A380S7D6_FIBSU</name>
<sequence>MISSLITFCIKSLIVIFFLIIIISTLIHFLKLLGVKSFQSIPQNKSVKTKSYAQENQEYYESIIKSNSFNFNDRFNICPNKSDLGDYGEFLTFKEIVRWSSNYSYNYKILRNLNIGTHCEIDLVWIHETGIYVFESKNISGLICGNENSNQWHQTLNNRLKKQLYNPIFQNNGHINALKRILGNNYFYCSIIVFSERCVLDEIPSNTHSRIITKRNYLKSKLTEKITSEQSKLSIAQIEALYRKLLPYTYASQDIKQKHSDYINKKYGNKDNNDDDVDLPF</sequence>
<dbReference type="EMBL" id="UHJL01000003">
    <property type="protein sequence ID" value="SUQ24720.1"/>
    <property type="molecule type" value="Genomic_DNA"/>
</dbReference>
<feature type="domain" description="NERD" evidence="2">
    <location>
        <begin position="84"/>
        <end position="201"/>
    </location>
</feature>
<gene>
    <name evidence="3" type="ORF">SAMN05661053_2133</name>
</gene>
<dbReference type="Proteomes" id="UP000255423">
    <property type="component" value="Unassembled WGS sequence"/>
</dbReference>
<evidence type="ECO:0000313" key="3">
    <source>
        <dbReference type="EMBL" id="SUQ24720.1"/>
    </source>
</evidence>
<keyword evidence="1" id="KW-0472">Membrane</keyword>
<accession>A0A380S7D6</accession>
<keyword evidence="1" id="KW-0812">Transmembrane</keyword>
<proteinExistence type="predicted"/>
<organism evidence="3 4">
    <name type="scientific">Fibrobacter succinogenes</name>
    <name type="common">Bacteroides succinogenes</name>
    <dbReference type="NCBI Taxonomy" id="833"/>
    <lineage>
        <taxon>Bacteria</taxon>
        <taxon>Pseudomonadati</taxon>
        <taxon>Fibrobacterota</taxon>
        <taxon>Fibrobacteria</taxon>
        <taxon>Fibrobacterales</taxon>
        <taxon>Fibrobacteraceae</taxon>
        <taxon>Fibrobacter</taxon>
    </lineage>
</organism>
<dbReference type="PROSITE" id="PS50965">
    <property type="entry name" value="NERD"/>
    <property type="match status" value="1"/>
</dbReference>
<reference evidence="3 4" key="1">
    <citation type="submission" date="2017-08" db="EMBL/GenBank/DDBJ databases">
        <authorList>
            <person name="de Groot N.N."/>
        </authorList>
    </citation>
    <scope>NUCLEOTIDE SEQUENCE [LARGE SCALE GENOMIC DNA]</scope>
    <source>
        <strain evidence="3 4">HM2</strain>
    </source>
</reference>
<keyword evidence="1" id="KW-1133">Transmembrane helix</keyword>
<evidence type="ECO:0000259" key="2">
    <source>
        <dbReference type="PROSITE" id="PS50965"/>
    </source>
</evidence>
<feature type="transmembrane region" description="Helical" evidence="1">
    <location>
        <begin position="12"/>
        <end position="30"/>
    </location>
</feature>
<protein>
    <submittedName>
        <fullName evidence="3">Nuclease-related domain-containing protein</fullName>
    </submittedName>
</protein>
<dbReference type="Pfam" id="PF08378">
    <property type="entry name" value="NERD"/>
    <property type="match status" value="1"/>
</dbReference>
<evidence type="ECO:0000313" key="4">
    <source>
        <dbReference type="Proteomes" id="UP000255423"/>
    </source>
</evidence>